<organism evidence="1 2">
    <name type="scientific">Parasediminibacterium paludis</name>
    <dbReference type="NCBI Taxonomy" id="908966"/>
    <lineage>
        <taxon>Bacteria</taxon>
        <taxon>Pseudomonadati</taxon>
        <taxon>Bacteroidota</taxon>
        <taxon>Chitinophagia</taxon>
        <taxon>Chitinophagales</taxon>
        <taxon>Chitinophagaceae</taxon>
        <taxon>Parasediminibacterium</taxon>
    </lineage>
</organism>
<dbReference type="Gene3D" id="1.20.1440.60">
    <property type="entry name" value="23S rRNA-intervening sequence"/>
    <property type="match status" value="1"/>
</dbReference>
<dbReference type="SUPFAM" id="SSF158446">
    <property type="entry name" value="IVS-encoded protein-like"/>
    <property type="match status" value="1"/>
</dbReference>
<dbReference type="CDD" id="cd16377">
    <property type="entry name" value="23S_rRNA_IVP_like"/>
    <property type="match status" value="1"/>
</dbReference>
<name>A0ABV8PWB3_9BACT</name>
<keyword evidence="2" id="KW-1185">Reference proteome</keyword>
<dbReference type="NCBIfam" id="TIGR02436">
    <property type="entry name" value="four helix bundle protein"/>
    <property type="match status" value="1"/>
</dbReference>
<proteinExistence type="predicted"/>
<evidence type="ECO:0000313" key="2">
    <source>
        <dbReference type="Proteomes" id="UP001595906"/>
    </source>
</evidence>
<dbReference type="PANTHER" id="PTHR38471">
    <property type="entry name" value="FOUR HELIX BUNDLE PROTEIN"/>
    <property type="match status" value="1"/>
</dbReference>
<dbReference type="Pfam" id="PF05635">
    <property type="entry name" value="23S_rRNA_IVP"/>
    <property type="match status" value="1"/>
</dbReference>
<dbReference type="InterPro" id="IPR036583">
    <property type="entry name" value="23S_rRNA_IVS_sf"/>
</dbReference>
<dbReference type="EMBL" id="JBHSDC010000005">
    <property type="protein sequence ID" value="MFC4231428.1"/>
    <property type="molecule type" value="Genomic_DNA"/>
</dbReference>
<dbReference type="InterPro" id="IPR012657">
    <property type="entry name" value="23S_rRNA-intervening_sequence"/>
</dbReference>
<evidence type="ECO:0000313" key="1">
    <source>
        <dbReference type="EMBL" id="MFC4231428.1"/>
    </source>
</evidence>
<dbReference type="RefSeq" id="WP_379012891.1">
    <property type="nucleotide sequence ID" value="NZ_JBHSDC010000005.1"/>
</dbReference>
<gene>
    <name evidence="1" type="ORF">ACFOW1_05980</name>
</gene>
<accession>A0ABV8PWB3</accession>
<dbReference type="NCBIfam" id="NF008911">
    <property type="entry name" value="PRK12275.1-2"/>
    <property type="match status" value="1"/>
</dbReference>
<reference evidence="2" key="1">
    <citation type="journal article" date="2019" name="Int. J. Syst. Evol. Microbiol.">
        <title>The Global Catalogue of Microorganisms (GCM) 10K type strain sequencing project: providing services to taxonomists for standard genome sequencing and annotation.</title>
        <authorList>
            <consortium name="The Broad Institute Genomics Platform"/>
            <consortium name="The Broad Institute Genome Sequencing Center for Infectious Disease"/>
            <person name="Wu L."/>
            <person name="Ma J."/>
        </authorList>
    </citation>
    <scope>NUCLEOTIDE SEQUENCE [LARGE SCALE GENOMIC DNA]</scope>
    <source>
        <strain evidence="2">CECT 8010</strain>
    </source>
</reference>
<sequence>MTPIKSYRDLIVWQKAMALVKDIYLTSQAFPKEEIYGLTSQIRNCAVSIPSNIAEGYGRNSTGDYKRFLQIANGSLYELQTQIQIALDLNYITQESFNKVFNLSIEIDKILYTIIQKLK</sequence>
<dbReference type="Proteomes" id="UP001595906">
    <property type="component" value="Unassembled WGS sequence"/>
</dbReference>
<protein>
    <submittedName>
        <fullName evidence="1">Four helix bundle protein</fullName>
    </submittedName>
</protein>
<dbReference type="PANTHER" id="PTHR38471:SF2">
    <property type="entry name" value="FOUR HELIX BUNDLE PROTEIN"/>
    <property type="match status" value="1"/>
</dbReference>
<comment type="caution">
    <text evidence="1">The sequence shown here is derived from an EMBL/GenBank/DDBJ whole genome shotgun (WGS) entry which is preliminary data.</text>
</comment>